<evidence type="ECO:0000259" key="18">
    <source>
        <dbReference type="PROSITE" id="PS51193"/>
    </source>
</evidence>
<feature type="short sequence motif" description="DEAH box" evidence="14">
    <location>
        <begin position="471"/>
        <end position="474"/>
    </location>
</feature>
<evidence type="ECO:0000313" key="20">
    <source>
        <dbReference type="Proteomes" id="UP001342826"/>
    </source>
</evidence>
<comment type="caution">
    <text evidence="19">The sequence shown here is derived from an EMBL/GenBank/DDBJ whole genome shotgun (WGS) entry which is preliminary data.</text>
</comment>
<keyword evidence="3" id="KW-0479">Metal-binding</keyword>
<keyword evidence="20" id="KW-1185">Reference proteome</keyword>
<keyword evidence="12" id="KW-0413">Isomerase</keyword>
<keyword evidence="9" id="KW-0408">Iron</keyword>
<dbReference type="PANTHER" id="PTHR11472">
    <property type="entry name" value="DNA REPAIR DEAD HELICASE RAD3/XP-D SUBFAMILY MEMBER"/>
    <property type="match status" value="1"/>
</dbReference>
<dbReference type="InterPro" id="IPR006054">
    <property type="entry name" value="DnaQ"/>
</dbReference>
<dbReference type="GO" id="GO:0016787">
    <property type="term" value="F:hydrolase activity"/>
    <property type="evidence" value="ECO:0007669"/>
    <property type="project" value="UniProtKB-KW"/>
</dbReference>
<evidence type="ECO:0000256" key="9">
    <source>
        <dbReference type="ARBA" id="ARBA00023004"/>
    </source>
</evidence>
<dbReference type="Proteomes" id="UP001342826">
    <property type="component" value="Unassembled WGS sequence"/>
</dbReference>
<keyword evidence="5 14" id="KW-0378">Hydrolase</keyword>
<dbReference type="Pfam" id="PF00929">
    <property type="entry name" value="RNase_T"/>
    <property type="match status" value="1"/>
</dbReference>
<dbReference type="PANTHER" id="PTHR11472:SF34">
    <property type="entry name" value="REGULATOR OF TELOMERE ELONGATION HELICASE 1"/>
    <property type="match status" value="1"/>
</dbReference>
<dbReference type="Gene3D" id="3.30.420.10">
    <property type="entry name" value="Ribonuclease H-like superfamily/Ribonuclease H"/>
    <property type="match status" value="1"/>
</dbReference>
<keyword evidence="8 14" id="KW-0067">ATP-binding</keyword>
<dbReference type="Pfam" id="PF13307">
    <property type="entry name" value="Helicase_C_2"/>
    <property type="match status" value="1"/>
</dbReference>
<feature type="binding site" evidence="14">
    <location>
        <begin position="292"/>
        <end position="299"/>
    </location>
    <ligand>
        <name>ATP</name>
        <dbReference type="ChEBI" id="CHEBI:30616"/>
    </ligand>
</feature>
<dbReference type="SUPFAM" id="SSF53098">
    <property type="entry name" value="Ribonuclease H-like"/>
    <property type="match status" value="1"/>
</dbReference>
<evidence type="ECO:0000259" key="17">
    <source>
        <dbReference type="PROSITE" id="PS51192"/>
    </source>
</evidence>
<keyword evidence="6 19" id="KW-0347">Helicase</keyword>
<comment type="cofactor">
    <cofactor evidence="1">
        <name>[4Fe-4S] cluster</name>
        <dbReference type="ChEBI" id="CHEBI:49883"/>
    </cofactor>
</comment>
<evidence type="ECO:0000256" key="14">
    <source>
        <dbReference type="HAMAP-Rule" id="MF_02206"/>
    </source>
</evidence>
<evidence type="ECO:0000256" key="13">
    <source>
        <dbReference type="ARBA" id="ARBA00048954"/>
    </source>
</evidence>
<dbReference type="InterPro" id="IPR013520">
    <property type="entry name" value="Ribonucl_H"/>
</dbReference>
<evidence type="ECO:0000256" key="16">
    <source>
        <dbReference type="SAM" id="Coils"/>
    </source>
</evidence>
<proteinExistence type="inferred from homology"/>
<dbReference type="InterPro" id="IPR045028">
    <property type="entry name" value="DinG/Rad3-like"/>
</dbReference>
<dbReference type="InterPro" id="IPR006555">
    <property type="entry name" value="ATP-dep_Helicase_C"/>
</dbReference>
<evidence type="ECO:0000256" key="2">
    <source>
        <dbReference type="ARBA" id="ARBA00022722"/>
    </source>
</evidence>
<evidence type="ECO:0000256" key="15">
    <source>
        <dbReference type="RuleBase" id="RU364106"/>
    </source>
</evidence>
<accession>A0ABU6NUU5</accession>
<organism evidence="19 20">
    <name type="scientific">Metabacillus fastidiosus</name>
    <dbReference type="NCBI Taxonomy" id="1458"/>
    <lineage>
        <taxon>Bacteria</taxon>
        <taxon>Bacillati</taxon>
        <taxon>Bacillota</taxon>
        <taxon>Bacilli</taxon>
        <taxon>Bacillales</taxon>
        <taxon>Bacillaceae</taxon>
        <taxon>Metabacillus</taxon>
    </lineage>
</organism>
<evidence type="ECO:0000256" key="11">
    <source>
        <dbReference type="ARBA" id="ARBA00023125"/>
    </source>
</evidence>
<protein>
    <recommendedName>
        <fullName evidence="14 15">3'-5' exonuclease DinG</fullName>
        <ecNumber evidence="14 15">3.1.-.-</ecNumber>
    </recommendedName>
</protein>
<dbReference type="NCBIfam" id="NF005981">
    <property type="entry name" value="PRK08074.1"/>
    <property type="match status" value="1"/>
</dbReference>
<comment type="similarity">
    <text evidence="14 15">Belongs to the helicase family. DinG subfamily. Type 2 sub-subfamily.</text>
</comment>
<dbReference type="NCBIfam" id="TIGR01407">
    <property type="entry name" value="dinG_rel"/>
    <property type="match status" value="1"/>
</dbReference>
<dbReference type="Gene3D" id="3.40.50.300">
    <property type="entry name" value="P-loop containing nucleotide triphosphate hydrolases"/>
    <property type="match status" value="2"/>
</dbReference>
<sequence length="944" mass="108917">MSRQRFVVVDIETTGNAPRKGNKIIQIAAVVVEEGKIIDRYMSFVNPEHEIPVFIEQLTGISNDLVKDAPTFAEIAEEISSIIEDSYFVAHNVYFDFSFLQEELKQAGFEQLTCPILDTVELSRVMFPTANGYKLTEICGELNIEYVNPHRADNDAEVTASLLLRILKKIERLPSVTLQQLERLSKSFISDLDELLSEIISDKLITLTHDKNNEQIEICRKLAIKKKEDLKSDKEDIIQEDDDFSLFLDSILNENSKLKDAIPFFEVRNEQKRIAVEIMDSFLTYQHMLIEAGTGTGKTLAYLIPAIYYAKKIKKRVIISTYTINLQAQIMEKEIPLLKSIMPFPFQAAILKGQKNYLCLHKFEQALYENNDNYDEILTKAQILIWLTETETGDIDELNIPSGGKMLWDRISYDSFVSNHKKNPYYEKCFYKHARKNAENAHILITNHAMLLADLAREGEILKPYEQVIVDEAHHLESVASEHLGHRLNYVSMHLKLSRLGTMQSDGLLKQVYEIVRKRNEASITDFSKIEKILSGYGEDSDLFFTSLHSYVLNKRKNPSMNRITYRFSSSDYNNRTWDSLLELIKRMIFSLIDLTRLMEKHKLLLEENEQFTMNEKERQLLIQYIDIQSFLLKFKQSLQYLFLETDERFVTWIEIEAKGAKNAVSVYTQPVSVTDFLADSFFTHKKSVILTSATLTVNNSFQYFIEQLGLTDFYPKQLKLESPFDYERQVKLLVPSDMPSVSEVDTDEYVEAVTANISTIAQITDGKLLVLFTAYDMLRKTYELLKEDVTLDEFVIMGQGTSSGSRSKLMKTFKQFNKGILLGTNSFWEGIDFQGEDLTALIIVRLPFSAPDDPIVSAKCEYMKKNGQVPFLHYSLPEAIIRFKQGFGRLIRSRRDRGLLFVFDKRIITTDYGKSFIQSVPKMDLQVKEMSELTHIMEAWKDA</sequence>
<dbReference type="InterPro" id="IPR011545">
    <property type="entry name" value="DEAD/DEAH_box_helicase_dom"/>
</dbReference>
<keyword evidence="7 14" id="KW-0269">Exonuclease</keyword>
<dbReference type="InterPro" id="IPR012337">
    <property type="entry name" value="RNaseH-like_sf"/>
</dbReference>
<dbReference type="SMART" id="SM00491">
    <property type="entry name" value="HELICc2"/>
    <property type="match status" value="1"/>
</dbReference>
<feature type="domain" description="Helicase ATP-binding" evidence="18">
    <location>
        <begin position="257"/>
        <end position="520"/>
    </location>
</feature>
<name>A0ABU6NUU5_9BACI</name>
<evidence type="ECO:0000313" key="19">
    <source>
        <dbReference type="EMBL" id="MED4400675.1"/>
    </source>
</evidence>
<dbReference type="InterPro" id="IPR014013">
    <property type="entry name" value="Helic_SF1/SF2_ATP-bd_DinG/Rad3"/>
</dbReference>
<dbReference type="HAMAP" id="MF_02206">
    <property type="entry name" value="DinG_exonucl"/>
    <property type="match status" value="1"/>
</dbReference>
<feature type="coiled-coil region" evidence="16">
    <location>
        <begin position="178"/>
        <end position="240"/>
    </location>
</feature>
<dbReference type="NCBIfam" id="TIGR00573">
    <property type="entry name" value="dnaq"/>
    <property type="match status" value="1"/>
</dbReference>
<evidence type="ECO:0000256" key="3">
    <source>
        <dbReference type="ARBA" id="ARBA00022723"/>
    </source>
</evidence>
<dbReference type="InterPro" id="IPR036397">
    <property type="entry name" value="RNaseH_sf"/>
</dbReference>
<dbReference type="InterPro" id="IPR027417">
    <property type="entry name" value="P-loop_NTPase"/>
</dbReference>
<keyword evidence="4 14" id="KW-0547">Nucleotide-binding</keyword>
<dbReference type="SMART" id="SM00479">
    <property type="entry name" value="EXOIII"/>
    <property type="match status" value="1"/>
</dbReference>
<dbReference type="SUPFAM" id="SSF52540">
    <property type="entry name" value="P-loop containing nucleoside triphosphate hydrolases"/>
    <property type="match status" value="1"/>
</dbReference>
<evidence type="ECO:0000256" key="5">
    <source>
        <dbReference type="ARBA" id="ARBA00022801"/>
    </source>
</evidence>
<dbReference type="InterPro" id="IPR006310">
    <property type="entry name" value="DinG"/>
</dbReference>
<dbReference type="RefSeq" id="WP_328014943.1">
    <property type="nucleotide sequence ID" value="NZ_JARTFS010000005.1"/>
</dbReference>
<keyword evidence="2 14" id="KW-0540">Nuclease</keyword>
<dbReference type="EC" id="3.1.-.-" evidence="14 15"/>
<dbReference type="PROSITE" id="PS51192">
    <property type="entry name" value="HELICASE_ATP_BIND_1"/>
    <property type="match status" value="1"/>
</dbReference>
<dbReference type="PROSITE" id="PS51193">
    <property type="entry name" value="HELICASE_ATP_BIND_2"/>
    <property type="match status" value="1"/>
</dbReference>
<evidence type="ECO:0000256" key="1">
    <source>
        <dbReference type="ARBA" id="ARBA00001966"/>
    </source>
</evidence>
<evidence type="ECO:0000256" key="8">
    <source>
        <dbReference type="ARBA" id="ARBA00022840"/>
    </source>
</evidence>
<comment type="function">
    <text evidence="14 15">3'-5' exonuclease.</text>
</comment>
<dbReference type="GO" id="GO:0003678">
    <property type="term" value="F:DNA helicase activity"/>
    <property type="evidence" value="ECO:0007669"/>
    <property type="project" value="UniProtKB-EC"/>
</dbReference>
<dbReference type="Pfam" id="PF00270">
    <property type="entry name" value="DEAD"/>
    <property type="match status" value="1"/>
</dbReference>
<dbReference type="SMART" id="SM00487">
    <property type="entry name" value="DEXDc"/>
    <property type="match status" value="1"/>
</dbReference>
<evidence type="ECO:0000256" key="4">
    <source>
        <dbReference type="ARBA" id="ARBA00022741"/>
    </source>
</evidence>
<evidence type="ECO:0000256" key="10">
    <source>
        <dbReference type="ARBA" id="ARBA00023014"/>
    </source>
</evidence>
<keyword evidence="10" id="KW-0411">Iron-sulfur</keyword>
<evidence type="ECO:0000256" key="7">
    <source>
        <dbReference type="ARBA" id="ARBA00022839"/>
    </source>
</evidence>
<keyword evidence="11" id="KW-0238">DNA-binding</keyword>
<dbReference type="InterPro" id="IPR014001">
    <property type="entry name" value="Helicase_ATP-bd"/>
</dbReference>
<feature type="domain" description="Helicase ATP-binding" evidence="17">
    <location>
        <begin position="279"/>
        <end position="476"/>
    </location>
</feature>
<comment type="catalytic activity">
    <reaction evidence="13">
        <text>ATP + H2O = ADP + phosphate + H(+)</text>
        <dbReference type="Rhea" id="RHEA:13065"/>
        <dbReference type="ChEBI" id="CHEBI:15377"/>
        <dbReference type="ChEBI" id="CHEBI:15378"/>
        <dbReference type="ChEBI" id="CHEBI:30616"/>
        <dbReference type="ChEBI" id="CHEBI:43474"/>
        <dbReference type="ChEBI" id="CHEBI:456216"/>
        <dbReference type="EC" id="5.6.2.3"/>
    </reaction>
</comment>
<evidence type="ECO:0000256" key="12">
    <source>
        <dbReference type="ARBA" id="ARBA00023235"/>
    </source>
</evidence>
<dbReference type="Pfam" id="PF06733">
    <property type="entry name" value="DEAD_2"/>
    <property type="match status" value="1"/>
</dbReference>
<keyword evidence="16" id="KW-0175">Coiled coil</keyword>
<evidence type="ECO:0000256" key="6">
    <source>
        <dbReference type="ARBA" id="ARBA00022806"/>
    </source>
</evidence>
<dbReference type="InterPro" id="IPR010614">
    <property type="entry name" value="RAD3-like_helicase_DEAD"/>
</dbReference>
<reference evidence="19 20" key="1">
    <citation type="submission" date="2023-03" db="EMBL/GenBank/DDBJ databases">
        <title>Bacillus Genome Sequencing.</title>
        <authorList>
            <person name="Dunlap C."/>
        </authorList>
    </citation>
    <scope>NUCLEOTIDE SEQUENCE [LARGE SCALE GENOMIC DNA]</scope>
    <source>
        <strain evidence="19 20">NRS-1717</strain>
    </source>
</reference>
<gene>
    <name evidence="14 15 19" type="primary">dinG</name>
    <name evidence="19" type="ORF">P9271_04945</name>
</gene>
<dbReference type="EMBL" id="JARTFS010000005">
    <property type="protein sequence ID" value="MED4400675.1"/>
    <property type="molecule type" value="Genomic_DNA"/>
</dbReference>
<dbReference type="CDD" id="cd06127">
    <property type="entry name" value="DEDDh"/>
    <property type="match status" value="1"/>
</dbReference>